<dbReference type="AlphaFoldDB" id="A0A7C9HTE2"/>
<organism evidence="1 2">
    <name type="scientific">Deinococcus arboris</name>
    <dbReference type="NCBI Taxonomy" id="2682977"/>
    <lineage>
        <taxon>Bacteria</taxon>
        <taxon>Thermotogati</taxon>
        <taxon>Deinococcota</taxon>
        <taxon>Deinococci</taxon>
        <taxon>Deinococcales</taxon>
        <taxon>Deinococcaceae</taxon>
        <taxon>Deinococcus</taxon>
    </lineage>
</organism>
<dbReference type="InterPro" id="IPR029069">
    <property type="entry name" value="HotDog_dom_sf"/>
</dbReference>
<dbReference type="PANTHER" id="PTHR31793:SF24">
    <property type="entry name" value="LONG-CHAIN ACYL-COA THIOESTERASE FADM"/>
    <property type="match status" value="1"/>
</dbReference>
<dbReference type="EMBL" id="WQLB01000028">
    <property type="protein sequence ID" value="MVN88452.1"/>
    <property type="molecule type" value="Genomic_DNA"/>
</dbReference>
<keyword evidence="2" id="KW-1185">Reference proteome</keyword>
<dbReference type="GO" id="GO:0047617">
    <property type="term" value="F:fatty acyl-CoA hydrolase activity"/>
    <property type="evidence" value="ECO:0007669"/>
    <property type="project" value="TreeGrafter"/>
</dbReference>
<name>A0A7C9HTE2_9DEIO</name>
<accession>A0A7C9HTE2</accession>
<dbReference type="CDD" id="cd00586">
    <property type="entry name" value="4HBT"/>
    <property type="match status" value="1"/>
</dbReference>
<sequence length="148" mass="16520">MTGKPEQGAATGRVPELNWGDAHHTEIQLRYGDLDAMGHVNNARYAEFLEVARLALARDLGIELAGRSVLARLELDYVRDIRPGQRVLIETLVERTGRTSWTSVSRILADQVPCAFSRSVVVRVDDQGRPEPLPEELKAQVAPWLVRP</sequence>
<protein>
    <submittedName>
        <fullName evidence="1">Acyl-CoA thioesterase</fullName>
    </submittedName>
</protein>
<dbReference type="SUPFAM" id="SSF54637">
    <property type="entry name" value="Thioesterase/thiol ester dehydrase-isomerase"/>
    <property type="match status" value="1"/>
</dbReference>
<comment type="caution">
    <text evidence="1">The sequence shown here is derived from an EMBL/GenBank/DDBJ whole genome shotgun (WGS) entry which is preliminary data.</text>
</comment>
<dbReference type="PANTHER" id="PTHR31793">
    <property type="entry name" value="4-HYDROXYBENZOYL-COA THIOESTERASE FAMILY MEMBER"/>
    <property type="match status" value="1"/>
</dbReference>
<proteinExistence type="predicted"/>
<evidence type="ECO:0000313" key="2">
    <source>
        <dbReference type="Proteomes" id="UP000483286"/>
    </source>
</evidence>
<dbReference type="Proteomes" id="UP000483286">
    <property type="component" value="Unassembled WGS sequence"/>
</dbReference>
<evidence type="ECO:0000313" key="1">
    <source>
        <dbReference type="EMBL" id="MVN88452.1"/>
    </source>
</evidence>
<dbReference type="Gene3D" id="3.10.129.10">
    <property type="entry name" value="Hotdog Thioesterase"/>
    <property type="match status" value="1"/>
</dbReference>
<gene>
    <name evidence="1" type="ORF">GO986_17050</name>
</gene>
<reference evidence="1 2" key="1">
    <citation type="submission" date="2019-12" db="EMBL/GenBank/DDBJ databases">
        <title>Deinococcus sp. HMF7620 Genome sequencing and assembly.</title>
        <authorList>
            <person name="Kang H."/>
            <person name="Kim H."/>
            <person name="Joh K."/>
        </authorList>
    </citation>
    <scope>NUCLEOTIDE SEQUENCE [LARGE SCALE GENOMIC DNA]</scope>
    <source>
        <strain evidence="1 2">HMF7620</strain>
    </source>
</reference>
<dbReference type="RefSeq" id="WP_157460510.1">
    <property type="nucleotide sequence ID" value="NZ_WQLB01000028.1"/>
</dbReference>
<dbReference type="Pfam" id="PF13279">
    <property type="entry name" value="4HBT_2"/>
    <property type="match status" value="1"/>
</dbReference>
<dbReference type="InterPro" id="IPR050563">
    <property type="entry name" value="4-hydroxybenzoyl-CoA_TE"/>
</dbReference>